<evidence type="ECO:0000259" key="2">
    <source>
        <dbReference type="PROSITE" id="PS50943"/>
    </source>
</evidence>
<dbReference type="Gene3D" id="1.25.40.10">
    <property type="entry name" value="Tetratricopeptide repeat domain"/>
    <property type="match status" value="1"/>
</dbReference>
<reference evidence="3" key="2">
    <citation type="submission" date="2021-04" db="EMBL/GenBank/DDBJ databases">
        <authorList>
            <person name="Gilroy R."/>
        </authorList>
    </citation>
    <scope>NUCLEOTIDE SEQUENCE</scope>
    <source>
        <strain evidence="3">ChiBcec2-3848</strain>
    </source>
</reference>
<proteinExistence type="predicted"/>
<evidence type="ECO:0000256" key="1">
    <source>
        <dbReference type="ARBA" id="ARBA00023125"/>
    </source>
</evidence>
<dbReference type="InterPro" id="IPR001387">
    <property type="entry name" value="Cro/C1-type_HTH"/>
</dbReference>
<dbReference type="InterPro" id="IPR010982">
    <property type="entry name" value="Lambda_DNA-bd_dom_sf"/>
</dbReference>
<dbReference type="PROSITE" id="PS50943">
    <property type="entry name" value="HTH_CROC1"/>
    <property type="match status" value="1"/>
</dbReference>
<dbReference type="CDD" id="cd00093">
    <property type="entry name" value="HTH_XRE"/>
    <property type="match status" value="1"/>
</dbReference>
<dbReference type="Proteomes" id="UP000823886">
    <property type="component" value="Unassembled WGS sequence"/>
</dbReference>
<gene>
    <name evidence="3" type="ORF">H9753_03370</name>
</gene>
<reference evidence="3" key="1">
    <citation type="journal article" date="2021" name="PeerJ">
        <title>Extensive microbial diversity within the chicken gut microbiome revealed by metagenomics and culture.</title>
        <authorList>
            <person name="Gilroy R."/>
            <person name="Ravi A."/>
            <person name="Getino M."/>
            <person name="Pursley I."/>
            <person name="Horton D.L."/>
            <person name="Alikhan N.F."/>
            <person name="Baker D."/>
            <person name="Gharbi K."/>
            <person name="Hall N."/>
            <person name="Watson M."/>
            <person name="Adriaenssens E.M."/>
            <person name="Foster-Nyarko E."/>
            <person name="Jarju S."/>
            <person name="Secka A."/>
            <person name="Antonio M."/>
            <person name="Oren A."/>
            <person name="Chaudhuri R.R."/>
            <person name="La Ragione R."/>
            <person name="Hildebrand F."/>
            <person name="Pallen M.J."/>
        </authorList>
    </citation>
    <scope>NUCLEOTIDE SEQUENCE</scope>
    <source>
        <strain evidence="3">ChiBcec2-3848</strain>
    </source>
</reference>
<dbReference type="PANTHER" id="PTHR46558:SF11">
    <property type="entry name" value="HTH-TYPE TRANSCRIPTIONAL REGULATOR XRE"/>
    <property type="match status" value="1"/>
</dbReference>
<evidence type="ECO:0000313" key="4">
    <source>
        <dbReference type="Proteomes" id="UP000823886"/>
    </source>
</evidence>
<feature type="domain" description="HTH cro/C1-type" evidence="2">
    <location>
        <begin position="7"/>
        <end position="61"/>
    </location>
</feature>
<organism evidence="3 4">
    <name type="scientific">Candidatus Blautia merdavium</name>
    <dbReference type="NCBI Taxonomy" id="2838494"/>
    <lineage>
        <taxon>Bacteria</taxon>
        <taxon>Bacillati</taxon>
        <taxon>Bacillota</taxon>
        <taxon>Clostridia</taxon>
        <taxon>Lachnospirales</taxon>
        <taxon>Lachnospiraceae</taxon>
        <taxon>Blautia</taxon>
    </lineage>
</organism>
<protein>
    <submittedName>
        <fullName evidence="3">Helix-turn-helix domain-containing protein</fullName>
    </submittedName>
</protein>
<comment type="caution">
    <text evidence="3">The sequence shown here is derived from an EMBL/GenBank/DDBJ whole genome shotgun (WGS) entry which is preliminary data.</text>
</comment>
<accession>A0A9D2PMN4</accession>
<dbReference type="GO" id="GO:0003677">
    <property type="term" value="F:DNA binding"/>
    <property type="evidence" value="ECO:0007669"/>
    <property type="project" value="UniProtKB-KW"/>
</dbReference>
<dbReference type="AlphaFoldDB" id="A0A9D2PMN4"/>
<dbReference type="EMBL" id="DWVZ01000042">
    <property type="protein sequence ID" value="HJC62645.1"/>
    <property type="molecule type" value="Genomic_DNA"/>
</dbReference>
<dbReference type="Gene3D" id="1.10.260.40">
    <property type="entry name" value="lambda repressor-like DNA-binding domains"/>
    <property type="match status" value="1"/>
</dbReference>
<dbReference type="Pfam" id="PF01381">
    <property type="entry name" value="HTH_3"/>
    <property type="match status" value="1"/>
</dbReference>
<dbReference type="InterPro" id="IPR011990">
    <property type="entry name" value="TPR-like_helical_dom_sf"/>
</dbReference>
<evidence type="ECO:0000313" key="3">
    <source>
        <dbReference type="EMBL" id="HJC62645.1"/>
    </source>
</evidence>
<dbReference type="PANTHER" id="PTHR46558">
    <property type="entry name" value="TRACRIPTIONAL REGULATORY PROTEIN-RELATED-RELATED"/>
    <property type="match status" value="1"/>
</dbReference>
<dbReference type="SMART" id="SM00530">
    <property type="entry name" value="HTH_XRE"/>
    <property type="match status" value="1"/>
</dbReference>
<dbReference type="SUPFAM" id="SSF47413">
    <property type="entry name" value="lambda repressor-like DNA-binding domains"/>
    <property type="match status" value="1"/>
</dbReference>
<sequence>MPFHTVIRERRKELGLTQEQLAGYLGVTAPAVNKWERGNSYPDVGLLPVLARVLKTDLNTLLCFQQELTDQEIQGFQQKLAELFQQQGFSAMFSAAMEKVREYPVCGKLLHRTAVFLDGVLLLEEMEQTEKEDYQKEILALYEQAASQGDGEIRSHACYMLCSKYMAKEEYEKAQKMLDALPEESSLDKSTLQARLYLAQGKSKEAACILERSLLNKVNGLLPILSCMAETAAKEGAWEKAERLAKTCESTVEHYELWDYGKEILWLDLAVERQEAGESLRLFRSLLEKVKKPWNPQKTVLYNHIFGDMSDKKPEQKNWETGFVYEKMQSVLLADYEKNPRYEFLRDQEGFWQLLEEFRGK</sequence>
<name>A0A9D2PMN4_9FIRM</name>
<keyword evidence="1" id="KW-0238">DNA-binding</keyword>